<dbReference type="RefSeq" id="WP_349053314.1">
    <property type="nucleotide sequence ID" value="NZ_JBBNPS010000002.1"/>
</dbReference>
<dbReference type="InterPro" id="IPR012854">
    <property type="entry name" value="Cu_amine_oxidase-like_N"/>
</dbReference>
<dbReference type="Gene3D" id="3.30.457.10">
    <property type="entry name" value="Copper amine oxidase-like, N-terminal domain"/>
    <property type="match status" value="2"/>
</dbReference>
<dbReference type="EMBL" id="JBBNPS010000002">
    <property type="protein sequence ID" value="MEQ3352911.1"/>
    <property type="molecule type" value="Genomic_DNA"/>
</dbReference>
<evidence type="ECO:0000259" key="2">
    <source>
        <dbReference type="Pfam" id="PF07833"/>
    </source>
</evidence>
<gene>
    <name evidence="3" type="ORF">AAA081_01145</name>
</gene>
<name>A0ABV1J409_9FIRM</name>
<feature type="chain" id="PRO_5045138770" evidence="1">
    <location>
        <begin position="23"/>
        <end position="264"/>
    </location>
</feature>
<feature type="domain" description="Copper amine oxidase-like N-terminal" evidence="2">
    <location>
        <begin position="30"/>
        <end position="78"/>
    </location>
</feature>
<sequence length="264" mass="29877">MKKRNVLALALALMALPSVAYAQRDVKLEVNGKPVVSTPAAFISANRTMVPVRFVAEALDYQVLWNEGSRDILLTKMDFDTNKPVQAMVLKTEAAKALLIAKEDVDAFYGATTRLEFQPADVKEYMDRAEAVELETKPIIKENRTFIPLRAVVELFDQKISWDDGTSTVSIEGKVAKTDEEIAGAWMYSKLPAEYKKPPFKLIDSMLTDRDALAKKHIYAYDVIEDHPDHIVTVARYRLDLNASVFYKYDAAEDVWVRDPELNK</sequence>
<protein>
    <submittedName>
        <fullName evidence="3">Copper amine oxidase N-terminal domain-containing protein</fullName>
    </submittedName>
</protein>
<accession>A0ABV1J409</accession>
<dbReference type="SUPFAM" id="SSF55383">
    <property type="entry name" value="Copper amine oxidase, domain N"/>
    <property type="match status" value="2"/>
</dbReference>
<dbReference type="Pfam" id="PF07833">
    <property type="entry name" value="Cu_amine_oxidN1"/>
    <property type="match status" value="2"/>
</dbReference>
<keyword evidence="1" id="KW-0732">Signal</keyword>
<proteinExistence type="predicted"/>
<feature type="signal peptide" evidence="1">
    <location>
        <begin position="1"/>
        <end position="22"/>
    </location>
</feature>
<feature type="domain" description="Copper amine oxidase-like N-terminal" evidence="2">
    <location>
        <begin position="128"/>
        <end position="171"/>
    </location>
</feature>
<keyword evidence="4" id="KW-1185">Reference proteome</keyword>
<comment type="caution">
    <text evidence="3">The sequence shown here is derived from an EMBL/GenBank/DDBJ whole genome shotgun (WGS) entry which is preliminary data.</text>
</comment>
<reference evidence="3 4" key="1">
    <citation type="submission" date="2024-04" db="EMBL/GenBank/DDBJ databases">
        <title>Human intestinal bacterial collection.</title>
        <authorList>
            <person name="Pauvert C."/>
            <person name="Hitch T.C.A."/>
            <person name="Clavel T."/>
        </authorList>
    </citation>
    <scope>NUCLEOTIDE SEQUENCE [LARGE SCALE GENOMIC DNA]</scope>
    <source>
        <strain evidence="3 4">CLA-SR-H026</strain>
    </source>
</reference>
<dbReference type="Proteomes" id="UP001481872">
    <property type="component" value="Unassembled WGS sequence"/>
</dbReference>
<evidence type="ECO:0000313" key="3">
    <source>
        <dbReference type="EMBL" id="MEQ3352911.1"/>
    </source>
</evidence>
<evidence type="ECO:0000313" key="4">
    <source>
        <dbReference type="Proteomes" id="UP001481872"/>
    </source>
</evidence>
<organism evidence="3 4">
    <name type="scientific">Aedoeadaptatus acetigenes</name>
    <dbReference type="NCBI Taxonomy" id="2981723"/>
    <lineage>
        <taxon>Bacteria</taxon>
        <taxon>Bacillati</taxon>
        <taxon>Bacillota</taxon>
        <taxon>Tissierellia</taxon>
        <taxon>Tissierellales</taxon>
        <taxon>Peptoniphilaceae</taxon>
        <taxon>Aedoeadaptatus</taxon>
    </lineage>
</organism>
<evidence type="ECO:0000256" key="1">
    <source>
        <dbReference type="SAM" id="SignalP"/>
    </source>
</evidence>
<dbReference type="InterPro" id="IPR036582">
    <property type="entry name" value="Mao_N_sf"/>
</dbReference>